<organism evidence="1 2">
    <name type="scientific">Gossypium arboreum</name>
    <name type="common">Tree cotton</name>
    <name type="synonym">Gossypium nanking</name>
    <dbReference type="NCBI Taxonomy" id="29729"/>
    <lineage>
        <taxon>Eukaryota</taxon>
        <taxon>Viridiplantae</taxon>
        <taxon>Streptophyta</taxon>
        <taxon>Embryophyta</taxon>
        <taxon>Tracheophyta</taxon>
        <taxon>Spermatophyta</taxon>
        <taxon>Magnoliopsida</taxon>
        <taxon>eudicotyledons</taxon>
        <taxon>Gunneridae</taxon>
        <taxon>Pentapetalae</taxon>
        <taxon>rosids</taxon>
        <taxon>malvids</taxon>
        <taxon>Malvales</taxon>
        <taxon>Malvaceae</taxon>
        <taxon>Malvoideae</taxon>
        <taxon>Gossypium</taxon>
    </lineage>
</organism>
<dbReference type="EMBL" id="JRRC01479101">
    <property type="protein sequence ID" value="KHG07646.1"/>
    <property type="molecule type" value="Genomic_DNA"/>
</dbReference>
<dbReference type="Proteomes" id="UP000032142">
    <property type="component" value="Unassembled WGS sequence"/>
</dbReference>
<accession>A0A0B0N956</accession>
<comment type="caution">
    <text evidence="1">The sequence shown here is derived from an EMBL/GenBank/DDBJ whole genome shotgun (WGS) entry which is preliminary data.</text>
</comment>
<name>A0A0B0N956_GOSAR</name>
<gene>
    <name evidence="1" type="ORF">F383_34509</name>
</gene>
<proteinExistence type="predicted"/>
<keyword evidence="2" id="KW-1185">Reference proteome</keyword>
<evidence type="ECO:0000313" key="2">
    <source>
        <dbReference type="Proteomes" id="UP000032142"/>
    </source>
</evidence>
<sequence>MMRRHSLFPPKQRLKAYFHPKIPIPNFDFDGGDKDLNGASTKVLLMWECTEKKAVTWRGRAWETTRESPIPWLAAVLACSRNL</sequence>
<dbReference type="AlphaFoldDB" id="A0A0B0N956"/>
<reference evidence="2" key="1">
    <citation type="submission" date="2014-09" db="EMBL/GenBank/DDBJ databases">
        <authorList>
            <person name="Mudge J."/>
            <person name="Ramaraj T."/>
            <person name="Lindquist I.E."/>
            <person name="Bharti A.K."/>
            <person name="Sundararajan A."/>
            <person name="Cameron C.T."/>
            <person name="Woodward J.E."/>
            <person name="May G.D."/>
            <person name="Brubaker C."/>
            <person name="Broadhvest J."/>
            <person name="Wilkins T.A."/>
        </authorList>
    </citation>
    <scope>NUCLEOTIDE SEQUENCE</scope>
    <source>
        <strain evidence="2">cv. AKA8401</strain>
    </source>
</reference>
<evidence type="ECO:0000313" key="1">
    <source>
        <dbReference type="EMBL" id="KHG07646.1"/>
    </source>
</evidence>
<protein>
    <submittedName>
        <fullName evidence="1">Protein MurJ</fullName>
    </submittedName>
</protein>